<keyword evidence="3" id="KW-1185">Reference proteome</keyword>
<name>A0A0U1NQ19_9RHOB</name>
<evidence type="ECO:0000313" key="2">
    <source>
        <dbReference type="EMBL" id="CRK76847.1"/>
    </source>
</evidence>
<evidence type="ECO:0000313" key="3">
    <source>
        <dbReference type="Proteomes" id="UP000048949"/>
    </source>
</evidence>
<accession>A0A0U1NQ19</accession>
<protein>
    <submittedName>
        <fullName evidence="2">Uncharacterized protein</fullName>
    </submittedName>
</protein>
<proteinExistence type="predicted"/>
<sequence length="136" mass="14478">MGLDDPFQLQPARLDLADQLIGVIKGDATGCVVDVHNAVDDRAGIRCGVFDDVADRVCCIIKEGLNVRGDVHVYRVRHCQSPWSQMQVVTAASRHPQCVGGAVGGRHSGHRFIGAQPLSSSVSSGVAGQVQQPPQR</sequence>
<evidence type="ECO:0000256" key="1">
    <source>
        <dbReference type="SAM" id="MobiDB-lite"/>
    </source>
</evidence>
<dbReference type="EMBL" id="CVQV01000067">
    <property type="protein sequence ID" value="CRK76847.1"/>
    <property type="molecule type" value="Genomic_DNA"/>
</dbReference>
<reference evidence="2 3" key="1">
    <citation type="submission" date="2015-04" db="EMBL/GenBank/DDBJ databases">
        <authorList>
            <person name="Syromyatnikov M.Y."/>
            <person name="Popov V.N."/>
        </authorList>
    </citation>
    <scope>NUCLEOTIDE SEQUENCE [LARGE SCALE GENOMIC DNA]</scope>
    <source>
        <strain evidence="2 3">CECT 5292</strain>
    </source>
</reference>
<organism evidence="2 3">
    <name type="scientific">Nereida ignava</name>
    <dbReference type="NCBI Taxonomy" id="282199"/>
    <lineage>
        <taxon>Bacteria</taxon>
        <taxon>Pseudomonadati</taxon>
        <taxon>Pseudomonadota</taxon>
        <taxon>Alphaproteobacteria</taxon>
        <taxon>Rhodobacterales</taxon>
        <taxon>Roseobacteraceae</taxon>
        <taxon>Nereida</taxon>
    </lineage>
</organism>
<gene>
    <name evidence="2" type="ORF">NIG5292_02922</name>
</gene>
<dbReference type="AlphaFoldDB" id="A0A0U1NQ19"/>
<feature type="region of interest" description="Disordered" evidence="1">
    <location>
        <begin position="116"/>
        <end position="136"/>
    </location>
</feature>
<dbReference type="Proteomes" id="UP000048949">
    <property type="component" value="Unassembled WGS sequence"/>
</dbReference>